<accession>Q30W08</accession>
<evidence type="ECO:0000256" key="1">
    <source>
        <dbReference type="SAM" id="Phobius"/>
    </source>
</evidence>
<reference evidence="2 3" key="1">
    <citation type="journal article" date="2011" name="J. Bacteriol.">
        <title>Complete genome sequence and updated annotation of Desulfovibrio alaskensis G20.</title>
        <authorList>
            <person name="Hauser L.J."/>
            <person name="Land M.L."/>
            <person name="Brown S.D."/>
            <person name="Larimer F."/>
            <person name="Keller K.L."/>
            <person name="Rapp-Giles B.J."/>
            <person name="Price M.N."/>
            <person name="Lin M."/>
            <person name="Bruce D.C."/>
            <person name="Detter J.C."/>
            <person name="Tapia R."/>
            <person name="Han C.S."/>
            <person name="Goodwin L.A."/>
            <person name="Cheng J.F."/>
            <person name="Pitluck S."/>
            <person name="Copeland A."/>
            <person name="Lucas S."/>
            <person name="Nolan M."/>
            <person name="Lapidus A.L."/>
            <person name="Palumbo A.V."/>
            <person name="Wall J.D."/>
        </authorList>
    </citation>
    <scope>NUCLEOTIDE SEQUENCE [LARGE SCALE GENOMIC DNA]</scope>
    <source>
        <strain evidence="3">ATCC BAA 1058 / DSM 17464 / G20</strain>
    </source>
</reference>
<keyword evidence="3" id="KW-1185">Reference proteome</keyword>
<dbReference type="HOGENOM" id="CLU_1479773_0_0_7"/>
<dbReference type="EMBL" id="CP000112">
    <property type="protein sequence ID" value="ABB40138.1"/>
    <property type="molecule type" value="Genomic_DNA"/>
</dbReference>
<dbReference type="AlphaFoldDB" id="Q30W08"/>
<evidence type="ECO:0000313" key="2">
    <source>
        <dbReference type="EMBL" id="ABB40138.1"/>
    </source>
</evidence>
<evidence type="ECO:0000313" key="3">
    <source>
        <dbReference type="Proteomes" id="UP000002710"/>
    </source>
</evidence>
<keyword evidence="1" id="KW-0472">Membrane</keyword>
<protein>
    <submittedName>
        <fullName evidence="2">Uncharacterized protein</fullName>
    </submittedName>
</protein>
<dbReference type="RefSeq" id="WP_011369066.1">
    <property type="nucleotide sequence ID" value="NC_007519.1"/>
</dbReference>
<dbReference type="Proteomes" id="UP000002710">
    <property type="component" value="Chromosome"/>
</dbReference>
<keyword evidence="1" id="KW-0812">Transmembrane</keyword>
<name>Q30W08_OLEA2</name>
<feature type="transmembrane region" description="Helical" evidence="1">
    <location>
        <begin position="6"/>
        <end position="25"/>
    </location>
</feature>
<sequence>MVTLLSIVGHIAFFAFLIGMIRPQLVIWWGRRSRRDVLVLYLSLFIASAAGAKLFADSSHDEGQEYLAQLQKEAAEARKERGEAVAPPASVVSAEATPSAASEKTFAPGNAKQQWGMMNITAGSQMGLDTLSQELGRFEEVKVTRYNPAIIKAYYFREADITVYLNVGQHVISHWRLGRASE</sequence>
<organism evidence="2 3">
    <name type="scientific">Oleidesulfovibrio alaskensis (strain ATCC BAA-1058 / DSM 17464 / G20)</name>
    <name type="common">Desulfovibrio alaskensis</name>
    <dbReference type="NCBI Taxonomy" id="207559"/>
    <lineage>
        <taxon>Bacteria</taxon>
        <taxon>Pseudomonadati</taxon>
        <taxon>Thermodesulfobacteriota</taxon>
        <taxon>Desulfovibrionia</taxon>
        <taxon>Desulfovibrionales</taxon>
        <taxon>Desulfovibrionaceae</taxon>
        <taxon>Oleidesulfovibrio</taxon>
    </lineage>
</organism>
<keyword evidence="1" id="KW-1133">Transmembrane helix</keyword>
<dbReference type="KEGG" id="dde:Dde_3344"/>
<proteinExistence type="predicted"/>
<gene>
    <name evidence="2" type="ordered locus">Dde_3344</name>
</gene>